<organism evidence="2 3">
    <name type="scientific">Furfurilactobacillus milii</name>
    <dbReference type="NCBI Taxonomy" id="2888272"/>
    <lineage>
        <taxon>Bacteria</taxon>
        <taxon>Bacillati</taxon>
        <taxon>Bacillota</taxon>
        <taxon>Bacilli</taxon>
        <taxon>Lactobacillales</taxon>
        <taxon>Lactobacillaceae</taxon>
        <taxon>Furfurilactobacillus</taxon>
    </lineage>
</organism>
<protein>
    <submittedName>
        <fullName evidence="2">Helix-turn-helix domain-containing protein</fullName>
    </submittedName>
</protein>
<feature type="domain" description="HTH cro/C1-type" evidence="1">
    <location>
        <begin position="26"/>
        <end position="75"/>
    </location>
</feature>
<comment type="caution">
    <text evidence="2">The sequence shown here is derived from an EMBL/GenBank/DDBJ whole genome shotgun (WGS) entry which is preliminary data.</text>
</comment>
<evidence type="ECO:0000313" key="2">
    <source>
        <dbReference type="EMBL" id="MDF9913718.1"/>
    </source>
</evidence>
<dbReference type="Pfam" id="PF01381">
    <property type="entry name" value="HTH_3"/>
    <property type="match status" value="1"/>
</dbReference>
<dbReference type="Proteomes" id="UP001152867">
    <property type="component" value="Unassembled WGS sequence"/>
</dbReference>
<evidence type="ECO:0000259" key="1">
    <source>
        <dbReference type="PROSITE" id="PS50943"/>
    </source>
</evidence>
<dbReference type="PROSITE" id="PS50943">
    <property type="entry name" value="HTH_CROC1"/>
    <property type="match status" value="1"/>
</dbReference>
<dbReference type="Gene3D" id="1.10.260.40">
    <property type="entry name" value="lambda repressor-like DNA-binding domains"/>
    <property type="match status" value="1"/>
</dbReference>
<dbReference type="RefSeq" id="WP_225439149.1">
    <property type="nucleotide sequence ID" value="NZ_JAIWJG010000005.1"/>
</dbReference>
<evidence type="ECO:0000313" key="3">
    <source>
        <dbReference type="Proteomes" id="UP001152867"/>
    </source>
</evidence>
<proteinExistence type="predicted"/>
<dbReference type="InterPro" id="IPR010982">
    <property type="entry name" value="Lambda_DNA-bd_dom_sf"/>
</dbReference>
<sequence length="78" mass="8935">MMKKINHSLSQPNDQLPPLLVLGYLKAHHITQDEVAEILGVNRTTVNRKLNNNGTFTVKEAQILNRKLRIPLQLFFSD</sequence>
<dbReference type="InterPro" id="IPR001387">
    <property type="entry name" value="Cro/C1-type_HTH"/>
</dbReference>
<dbReference type="EMBL" id="JANDJP010000005">
    <property type="protein sequence ID" value="MDF9913718.1"/>
    <property type="molecule type" value="Genomic_DNA"/>
</dbReference>
<reference evidence="2" key="1">
    <citation type="submission" date="2022-06" db="EMBL/GenBank/DDBJ databases">
        <title>Antifungal cultures and metabolites of lactic acid bacteria for use in dairy fermentations.</title>
        <authorList>
            <person name="Zhao Z."/>
            <person name="Gaenzle M."/>
        </authorList>
    </citation>
    <scope>NUCLEOTIDE SEQUENCE</scope>
    <source>
        <strain evidence="2">FUA3126</strain>
    </source>
</reference>
<name>A0ABT6D9B3_9LACO</name>
<dbReference type="SUPFAM" id="SSF47413">
    <property type="entry name" value="lambda repressor-like DNA-binding domains"/>
    <property type="match status" value="1"/>
</dbReference>
<dbReference type="CDD" id="cd00093">
    <property type="entry name" value="HTH_XRE"/>
    <property type="match status" value="1"/>
</dbReference>
<accession>A0ABT6D9B3</accession>
<keyword evidence="3" id="KW-1185">Reference proteome</keyword>
<gene>
    <name evidence="2" type="ORF">NNA32_05565</name>
</gene>